<evidence type="ECO:0000259" key="1">
    <source>
        <dbReference type="Pfam" id="PF09994"/>
    </source>
</evidence>
<dbReference type="EMBL" id="JAADJT010000006">
    <property type="protein sequence ID" value="NGZ85333.1"/>
    <property type="molecule type" value="Genomic_DNA"/>
</dbReference>
<reference evidence="2 3" key="1">
    <citation type="submission" date="2020-01" db="EMBL/GenBank/DDBJ databases">
        <authorList>
            <person name="Lee S.D."/>
        </authorList>
    </citation>
    <scope>NUCLEOTIDE SEQUENCE [LARGE SCALE GENOMIC DNA]</scope>
    <source>
        <strain evidence="2 3">SAP-35</strain>
    </source>
</reference>
<dbReference type="PANTHER" id="PTHR33840">
    <property type="match status" value="1"/>
</dbReference>
<dbReference type="RefSeq" id="WP_166103874.1">
    <property type="nucleotide sequence ID" value="NZ_JAADJT010000006.1"/>
</dbReference>
<feature type="domain" description="T6SS Phospholipase effector Tle1-like catalytic" evidence="1">
    <location>
        <begin position="275"/>
        <end position="396"/>
    </location>
</feature>
<accession>A0ABX0FLC8</accession>
<reference evidence="3" key="2">
    <citation type="submission" date="2023-07" db="EMBL/GenBank/DDBJ databases">
        <title>Duganella aceri sp. nov., isolated from tree sap.</title>
        <authorList>
            <person name="Kim I.S."/>
        </authorList>
    </citation>
    <scope>NUCLEOTIDE SEQUENCE [LARGE SCALE GENOMIC DNA]</scope>
    <source>
        <strain evidence="3">SAP-35</strain>
    </source>
</reference>
<organism evidence="2 3">
    <name type="scientific">Duganella aceris</name>
    <dbReference type="NCBI Taxonomy" id="2703883"/>
    <lineage>
        <taxon>Bacteria</taxon>
        <taxon>Pseudomonadati</taxon>
        <taxon>Pseudomonadota</taxon>
        <taxon>Betaproteobacteria</taxon>
        <taxon>Burkholderiales</taxon>
        <taxon>Oxalobacteraceae</taxon>
        <taxon>Telluria group</taxon>
        <taxon>Duganella</taxon>
    </lineage>
</organism>
<dbReference type="InterPro" id="IPR018712">
    <property type="entry name" value="Tle1-like_cat"/>
</dbReference>
<dbReference type="Proteomes" id="UP000666369">
    <property type="component" value="Unassembled WGS sequence"/>
</dbReference>
<keyword evidence="3" id="KW-1185">Reference proteome</keyword>
<gene>
    <name evidence="2" type="ORF">GW587_13835</name>
</gene>
<dbReference type="Pfam" id="PF09994">
    <property type="entry name" value="T6SS_Tle1-like_cat"/>
    <property type="match status" value="1"/>
</dbReference>
<dbReference type="PANTHER" id="PTHR33840:SF1">
    <property type="entry name" value="TLE1 PHOSPHOLIPASE DOMAIN-CONTAINING PROTEIN"/>
    <property type="match status" value="1"/>
</dbReference>
<proteinExistence type="predicted"/>
<protein>
    <submittedName>
        <fullName evidence="2">DUF2235 domain-containing protein</fullName>
    </submittedName>
</protein>
<comment type="caution">
    <text evidence="2">The sequence shown here is derived from an EMBL/GenBank/DDBJ whole genome shotgun (WGS) entry which is preliminary data.</text>
</comment>
<sequence>MTVALVSPLSSNTDPASVQDFFSDDELSLLDEIARVRECTEIGVMPPKCSVNLAFGFFFDGTNNNLERDFPTHNQSNVAGLYLAFPGTDGELKWPSAKSVYPHYFRTYVPGVGTKFGAVGDSGEGDMKKDGLAFAKRGQNRIIWALVDAINHVHEYYLDSALVGEAAFLKEYNGLVLPSFKATKGGWFNFGSDELEKLTVAFVKTLRELHAKLSVFLPVGEGKKKDKGVAERIYYSIFGFSRGAAEARVFANWFLWLCRLDATLTNRPAPTLGSIPVTFDFMGLFDTVASVGLASSAPLLGAHGHYGWADADHSLKIPEVPPTKCLHLVSAHEIRRSFPLDSIMDENNMPAGCTEIVMPGVHSDVGGGYLPMEQGRGKDAQGEDMLSRISLSMMYRAARLAGVPVKLEEAPEQVKRAFRISPKLIETFNAFVSACADTTAAKRPTPLHEIMAKQHQLYIQWRKKMIGNMKALQSVIDSDSCDREDILAADKELAHEMKLFEEWRAWKRNMTSDDKNQTPFSYPEWSTIESYWDQPPPPAAITDLFDNYVHDSRAWFKPFGTDSVDLLAEMEKLAAREEQLIEWEKKPVGPKPAPLTKAEYEKVTRYRPHRNTADACTAAGFVSEGREGSFLHGGFLRYRKVYLGSNGFKPKGAVYAEISPPAGVRQVAASASNAQAAAHSA</sequence>
<name>A0ABX0FLC8_9BURK</name>
<evidence type="ECO:0000313" key="2">
    <source>
        <dbReference type="EMBL" id="NGZ85333.1"/>
    </source>
</evidence>
<evidence type="ECO:0000313" key="3">
    <source>
        <dbReference type="Proteomes" id="UP000666369"/>
    </source>
</evidence>